<dbReference type="AlphaFoldDB" id="A0A221UTP8"/>
<evidence type="ECO:0000256" key="3">
    <source>
        <dbReference type="ARBA" id="ARBA00022452"/>
    </source>
</evidence>
<evidence type="ECO:0000256" key="11">
    <source>
        <dbReference type="RuleBase" id="RU003357"/>
    </source>
</evidence>
<dbReference type="GO" id="GO:0009279">
    <property type="term" value="C:cell outer membrane"/>
    <property type="evidence" value="ECO:0007669"/>
    <property type="project" value="UniProtKB-SubCell"/>
</dbReference>
<evidence type="ECO:0000256" key="7">
    <source>
        <dbReference type="ARBA" id="ARBA00023077"/>
    </source>
</evidence>
<evidence type="ECO:0000313" key="14">
    <source>
        <dbReference type="Proteomes" id="UP000204551"/>
    </source>
</evidence>
<organism evidence="13 14">
    <name type="scientific">Arenibacter algicola</name>
    <dbReference type="NCBI Taxonomy" id="616991"/>
    <lineage>
        <taxon>Bacteria</taxon>
        <taxon>Pseudomonadati</taxon>
        <taxon>Bacteroidota</taxon>
        <taxon>Flavobacteriia</taxon>
        <taxon>Flavobacteriales</taxon>
        <taxon>Flavobacteriaceae</taxon>
        <taxon>Arenibacter</taxon>
    </lineage>
</organism>
<dbReference type="InterPro" id="IPR008969">
    <property type="entry name" value="CarboxyPept-like_regulatory"/>
</dbReference>
<dbReference type="GO" id="GO:0006826">
    <property type="term" value="P:iron ion transport"/>
    <property type="evidence" value="ECO:0007669"/>
    <property type="project" value="UniProtKB-KW"/>
</dbReference>
<dbReference type="Gene3D" id="2.60.40.1120">
    <property type="entry name" value="Carboxypeptidase-like, regulatory domain"/>
    <property type="match status" value="1"/>
</dbReference>
<dbReference type="Gene3D" id="2.40.170.20">
    <property type="entry name" value="TonB-dependent receptor, beta-barrel domain"/>
    <property type="match status" value="1"/>
</dbReference>
<dbReference type="NCBIfam" id="TIGR04057">
    <property type="entry name" value="SusC_RagA_signa"/>
    <property type="match status" value="1"/>
</dbReference>
<comment type="subcellular location">
    <subcellularLocation>
        <location evidence="1 10">Cell outer membrane</location>
        <topology evidence="1 10">Multi-pass membrane protein</topology>
    </subcellularLocation>
</comment>
<dbReference type="Pfam" id="PF00593">
    <property type="entry name" value="TonB_dep_Rec_b-barrel"/>
    <property type="match status" value="1"/>
</dbReference>
<keyword evidence="3 10" id="KW-1134">Transmembrane beta strand</keyword>
<sequence>MEKNNRVGYTMPYSFNLSLAMKLTTILLILSIFTVQANSYAQKTKVTLDMRQVEMHKVFEEIESLTDFKFLYDNTKIDAAKLVSIKANNKPVSEVLNNLFKGSSIYYLVRQKQIVLKTQKATLPAPIKEEGEVIVEEKLVQNIVSGTITDDKGQPLPGANVVEKGTTNGVTADFDGNFTITLTNESPILVISYVGFSTKEIPVSGSTSLNITLLEDAAGLDEVVVIGYGTQVRRDVTGSIASLNEDSFSAQANTNVDQMIQGKAAGVQVVQNSGEPGGGMSINIRGVGSINAGSSPLYVIDGLPINNSPAISETGNETAPTRSPRNPISFLNPEDIASIDILKDASATAIYGSRGANGVVMITTKKGNSKDLRIDYSTHIGFNQVHNRLDLLNAEQYTNGINSLIDLGAGSEAERVTGIQVNGTDWQDVVFRNQAILQKHNISFSWGNGNTSYLATLNNTKEEGLVKNTKFNRFSGRFNLNHKTDKVNFGINSTLSYIKDNFVPNGFDVNLRGGAINAAKLYDPTLSIRDTDGNYVTSEFFDIDNPEAILNGNHITGNRYRYLGSAFLEYFILPELSAKVNVGADVNNENKSVYKDRTTIIGNSLGGVASAYSATETNYLIEGTINYTKEIGNNDINGLLGITTQKFQNRFSSQDANNFTTDATLADNFGLADRTTLINNSSKSTNSLLSYLGRINYKLLDKYLLTVSYRIDGSSRFGEGNRFGYFPSASMGWLLDQEDFFSNDIVNTLKLRASWGKTGNQEIGNNSSISTFNSGNQTSYVLNDQFVTSLNPSRIANPDLKWETTEQVDIGIDFGLFNDRISGAVAWYNKNTTDMLLNLPVPTSSGFNSQLVNIGSMKNTGIEVGINTYNLTGKNFTWNSNLNFTTLSNEVSDLGGIPEILSGSFGAAANEVGIIRPGEPLRSFYGYDIVGVWQQGDDLSQITNNVNPGDFKFRDVDNNGTINGDDRVILGNSFPEFTWGFTNTFEYKNWNLNILFTGVEGLEMINGNLLEQYYPRSGVRVNRFAEPFLNRWTPQNPTNDQPSYLGLSQQGQGVNSKTVVDASYVKLQSVRLSYSLPKDLMKNTFKSAEIYITGLNLATFSDYQGFDPALNPNGSANFRIDWNGYPSATTMLLGFNIGF</sequence>
<proteinExistence type="inferred from homology"/>
<feature type="domain" description="Secretin/TonB short N-terminal" evidence="12">
    <location>
        <begin position="68"/>
        <end position="119"/>
    </location>
</feature>
<keyword evidence="6" id="KW-0408">Iron</keyword>
<evidence type="ECO:0000256" key="2">
    <source>
        <dbReference type="ARBA" id="ARBA00022448"/>
    </source>
</evidence>
<dbReference type="InterPro" id="IPR023996">
    <property type="entry name" value="TonB-dep_OMP_SusC/RagA"/>
</dbReference>
<evidence type="ECO:0000256" key="8">
    <source>
        <dbReference type="ARBA" id="ARBA00023136"/>
    </source>
</evidence>
<evidence type="ECO:0000256" key="6">
    <source>
        <dbReference type="ARBA" id="ARBA00023004"/>
    </source>
</evidence>
<dbReference type="Pfam" id="PF07715">
    <property type="entry name" value="Plug"/>
    <property type="match status" value="1"/>
</dbReference>
<keyword evidence="13" id="KW-0675">Receptor</keyword>
<evidence type="ECO:0000256" key="5">
    <source>
        <dbReference type="ARBA" id="ARBA00022692"/>
    </source>
</evidence>
<accession>A0A221UTP8</accession>
<dbReference type="Proteomes" id="UP000204551">
    <property type="component" value="Chromosome"/>
</dbReference>
<dbReference type="InterPro" id="IPR037066">
    <property type="entry name" value="Plug_dom_sf"/>
</dbReference>
<dbReference type="NCBIfam" id="TIGR04056">
    <property type="entry name" value="OMP_RagA_SusC"/>
    <property type="match status" value="1"/>
</dbReference>
<dbReference type="InterPro" id="IPR011662">
    <property type="entry name" value="Secretin/TonB_short_N"/>
</dbReference>
<reference evidence="13 14" key="1">
    <citation type="submission" date="2017-07" db="EMBL/GenBank/DDBJ databases">
        <title>Genome Sequence of Arenibacter algicola Strain SMS7 Isolated from a culture of the Diatom Skeletonema marinoi.</title>
        <authorList>
            <person name="Topel M."/>
            <person name="Pinder M.I.M."/>
            <person name="Johansson O.N."/>
            <person name="Kourtchenko O."/>
            <person name="Godhe A."/>
            <person name="Clarke A.K."/>
        </authorList>
    </citation>
    <scope>NUCLEOTIDE SEQUENCE [LARGE SCALE GENOMIC DNA]</scope>
    <source>
        <strain evidence="13 14">SMS7</strain>
    </source>
</reference>
<keyword evidence="5 10" id="KW-0812">Transmembrane</keyword>
<dbReference type="PROSITE" id="PS52016">
    <property type="entry name" value="TONB_DEPENDENT_REC_3"/>
    <property type="match status" value="1"/>
</dbReference>
<evidence type="ECO:0000259" key="12">
    <source>
        <dbReference type="SMART" id="SM00965"/>
    </source>
</evidence>
<evidence type="ECO:0000256" key="10">
    <source>
        <dbReference type="PROSITE-ProRule" id="PRU01360"/>
    </source>
</evidence>
<protein>
    <submittedName>
        <fullName evidence="13">TonB-dependent receptor SusC</fullName>
    </submittedName>
</protein>
<dbReference type="Pfam" id="PF07660">
    <property type="entry name" value="STN"/>
    <property type="match status" value="1"/>
</dbReference>
<dbReference type="InterPro" id="IPR023997">
    <property type="entry name" value="TonB-dep_OMP_SusC/RagA_CS"/>
</dbReference>
<dbReference type="RefSeq" id="WP_093977597.1">
    <property type="nucleotide sequence ID" value="NZ_CP022515.1"/>
</dbReference>
<keyword evidence="9 10" id="KW-0998">Cell outer membrane</keyword>
<dbReference type="InterPro" id="IPR036942">
    <property type="entry name" value="Beta-barrel_TonB_sf"/>
</dbReference>
<dbReference type="InterPro" id="IPR000531">
    <property type="entry name" value="Beta-barrel_TonB"/>
</dbReference>
<comment type="similarity">
    <text evidence="10 11">Belongs to the TonB-dependent receptor family.</text>
</comment>
<dbReference type="InterPro" id="IPR039426">
    <property type="entry name" value="TonB-dep_rcpt-like"/>
</dbReference>
<dbReference type="KEGG" id="aalg:AREALGSMS7_01168"/>
<dbReference type="SUPFAM" id="SSF49464">
    <property type="entry name" value="Carboxypeptidase regulatory domain-like"/>
    <property type="match status" value="1"/>
</dbReference>
<name>A0A221UTP8_9FLAO</name>
<keyword evidence="4" id="KW-0406">Ion transport</keyword>
<keyword evidence="8 10" id="KW-0472">Membrane</keyword>
<dbReference type="FunFam" id="2.170.130.10:FF:000008">
    <property type="entry name" value="SusC/RagA family TonB-linked outer membrane protein"/>
    <property type="match status" value="1"/>
</dbReference>
<evidence type="ECO:0000256" key="9">
    <source>
        <dbReference type="ARBA" id="ARBA00023237"/>
    </source>
</evidence>
<keyword evidence="7 11" id="KW-0798">TonB box</keyword>
<dbReference type="Pfam" id="PF13715">
    <property type="entry name" value="CarbopepD_reg_2"/>
    <property type="match status" value="1"/>
</dbReference>
<keyword evidence="2 10" id="KW-0813">Transport</keyword>
<dbReference type="InterPro" id="IPR012910">
    <property type="entry name" value="Plug_dom"/>
</dbReference>
<evidence type="ECO:0000313" key="13">
    <source>
        <dbReference type="EMBL" id="ASO04643.1"/>
    </source>
</evidence>
<dbReference type="EMBL" id="CP022515">
    <property type="protein sequence ID" value="ASO04643.1"/>
    <property type="molecule type" value="Genomic_DNA"/>
</dbReference>
<evidence type="ECO:0000256" key="4">
    <source>
        <dbReference type="ARBA" id="ARBA00022496"/>
    </source>
</evidence>
<dbReference type="SMART" id="SM00965">
    <property type="entry name" value="STN"/>
    <property type="match status" value="1"/>
</dbReference>
<dbReference type="Gene3D" id="2.170.130.10">
    <property type="entry name" value="TonB-dependent receptor, plug domain"/>
    <property type="match status" value="1"/>
</dbReference>
<dbReference type="SUPFAM" id="SSF56935">
    <property type="entry name" value="Porins"/>
    <property type="match status" value="1"/>
</dbReference>
<keyword evidence="4" id="KW-0410">Iron transport</keyword>
<gene>
    <name evidence="13" type="ORF">AREALGSMS7_01168</name>
</gene>
<evidence type="ECO:0000256" key="1">
    <source>
        <dbReference type="ARBA" id="ARBA00004571"/>
    </source>
</evidence>